<dbReference type="Pfam" id="PF15671">
    <property type="entry name" value="PRR18"/>
    <property type="match status" value="1"/>
</dbReference>
<protein>
    <submittedName>
        <fullName evidence="2">Proline-rich protein 18</fullName>
    </submittedName>
</protein>
<comment type="caution">
    <text evidence="2">The sequence shown here is derived from an EMBL/GenBank/DDBJ whole genome shotgun (WGS) entry which is preliminary data.</text>
</comment>
<dbReference type="AlphaFoldDB" id="A0A4Z2G182"/>
<name>A0A4Z2G182_9TELE</name>
<dbReference type="Proteomes" id="UP000314294">
    <property type="component" value="Unassembled WGS sequence"/>
</dbReference>
<evidence type="ECO:0000313" key="3">
    <source>
        <dbReference type="Proteomes" id="UP000314294"/>
    </source>
</evidence>
<reference evidence="2 3" key="1">
    <citation type="submission" date="2019-03" db="EMBL/GenBank/DDBJ databases">
        <title>First draft genome of Liparis tanakae, snailfish: a comprehensive survey of snailfish specific genes.</title>
        <authorList>
            <person name="Kim W."/>
            <person name="Song I."/>
            <person name="Jeong J.-H."/>
            <person name="Kim D."/>
            <person name="Kim S."/>
            <person name="Ryu S."/>
            <person name="Song J.Y."/>
            <person name="Lee S.K."/>
        </authorList>
    </citation>
    <scope>NUCLEOTIDE SEQUENCE [LARGE SCALE GENOMIC DNA]</scope>
    <source>
        <tissue evidence="2">Muscle</tissue>
    </source>
</reference>
<feature type="region of interest" description="Disordered" evidence="1">
    <location>
        <begin position="80"/>
        <end position="157"/>
    </location>
</feature>
<sequence>MAKDASKYLSSLARSVSSLVPSFFSPPAFYTKTEFLSYLILCFAKMPFIPPPSLARSVPGPPAKGRPLCNISSTTLEKVQTSDLERLGEKSRPRSRLPTAKVLLGSELHATRRARPPPSSQTDRSPASDSGQTRLGHASRSGVQREPEARARRQEEVRFTLALTPEADLLLQRRNGERRQRSATRNDGSASDSRRRRENVSEGLEHGTVAARNRDAQLGDISSIVKISLLNERHKYDDVEYEEEEGGRGVDERVVLKCTEWLRGLENAPVTTGHAVNKESRRLFKKVTPYLKILIHCSQESQLSMALRLTRKPPNT</sequence>
<proteinExistence type="predicted"/>
<gene>
    <name evidence="2" type="primary">PRR18_1</name>
    <name evidence="2" type="ORF">EYF80_042931</name>
</gene>
<feature type="region of interest" description="Disordered" evidence="1">
    <location>
        <begin position="170"/>
        <end position="208"/>
    </location>
</feature>
<keyword evidence="3" id="KW-1185">Reference proteome</keyword>
<dbReference type="InterPro" id="IPR031369">
    <property type="entry name" value="PRR18"/>
</dbReference>
<feature type="compositionally biased region" description="Polar residues" evidence="1">
    <location>
        <begin position="120"/>
        <end position="133"/>
    </location>
</feature>
<feature type="compositionally biased region" description="Basic and acidic residues" evidence="1">
    <location>
        <begin position="192"/>
        <end position="205"/>
    </location>
</feature>
<dbReference type="EMBL" id="SRLO01000770">
    <property type="protein sequence ID" value="TNN46875.1"/>
    <property type="molecule type" value="Genomic_DNA"/>
</dbReference>
<feature type="compositionally biased region" description="Basic and acidic residues" evidence="1">
    <location>
        <begin position="83"/>
        <end position="92"/>
    </location>
</feature>
<dbReference type="OrthoDB" id="8963734at2759"/>
<evidence type="ECO:0000313" key="2">
    <source>
        <dbReference type="EMBL" id="TNN46875.1"/>
    </source>
</evidence>
<feature type="compositionally biased region" description="Basic and acidic residues" evidence="1">
    <location>
        <begin position="143"/>
        <end position="157"/>
    </location>
</feature>
<accession>A0A4Z2G182</accession>
<organism evidence="2 3">
    <name type="scientific">Liparis tanakae</name>
    <name type="common">Tanaka's snailfish</name>
    <dbReference type="NCBI Taxonomy" id="230148"/>
    <lineage>
        <taxon>Eukaryota</taxon>
        <taxon>Metazoa</taxon>
        <taxon>Chordata</taxon>
        <taxon>Craniata</taxon>
        <taxon>Vertebrata</taxon>
        <taxon>Euteleostomi</taxon>
        <taxon>Actinopterygii</taxon>
        <taxon>Neopterygii</taxon>
        <taxon>Teleostei</taxon>
        <taxon>Neoteleostei</taxon>
        <taxon>Acanthomorphata</taxon>
        <taxon>Eupercaria</taxon>
        <taxon>Perciformes</taxon>
        <taxon>Cottioidei</taxon>
        <taxon>Cottales</taxon>
        <taxon>Liparidae</taxon>
        <taxon>Liparis</taxon>
    </lineage>
</organism>
<evidence type="ECO:0000256" key="1">
    <source>
        <dbReference type="SAM" id="MobiDB-lite"/>
    </source>
</evidence>